<keyword evidence="1" id="KW-0812">Transmembrane</keyword>
<keyword evidence="1" id="KW-1133">Transmembrane helix</keyword>
<name>A0A6C0I914_9ZZZZ</name>
<dbReference type="EMBL" id="MN740137">
    <property type="protein sequence ID" value="QHT89249.1"/>
    <property type="molecule type" value="Genomic_DNA"/>
</dbReference>
<evidence type="ECO:0000313" key="2">
    <source>
        <dbReference type="EMBL" id="QHT89249.1"/>
    </source>
</evidence>
<accession>A0A6C0I914</accession>
<dbReference type="AlphaFoldDB" id="A0A6C0I914"/>
<protein>
    <submittedName>
        <fullName evidence="2">Uncharacterized protein</fullName>
    </submittedName>
</protein>
<keyword evidence="1" id="KW-0472">Membrane</keyword>
<evidence type="ECO:0000256" key="1">
    <source>
        <dbReference type="SAM" id="Phobius"/>
    </source>
</evidence>
<feature type="transmembrane region" description="Helical" evidence="1">
    <location>
        <begin position="33"/>
        <end position="52"/>
    </location>
</feature>
<reference evidence="2" key="1">
    <citation type="journal article" date="2020" name="Nature">
        <title>Giant virus diversity and host interactions through global metagenomics.</title>
        <authorList>
            <person name="Schulz F."/>
            <person name="Roux S."/>
            <person name="Paez-Espino D."/>
            <person name="Jungbluth S."/>
            <person name="Walsh D.A."/>
            <person name="Denef V.J."/>
            <person name="McMahon K.D."/>
            <person name="Konstantinidis K.T."/>
            <person name="Eloe-Fadrosh E.A."/>
            <person name="Kyrpides N.C."/>
            <person name="Woyke T."/>
        </authorList>
    </citation>
    <scope>NUCLEOTIDE SEQUENCE</scope>
    <source>
        <strain evidence="2">GVMAG-M-3300023184-53</strain>
    </source>
</reference>
<sequence length="72" mass="8435">MILYIIPIIVFLLVSLSMYLVSNNKDKNKPDFILIRNVLPAMVISLLVFIVIKYRDSRIFNPEPLMEGNYFD</sequence>
<organism evidence="2">
    <name type="scientific">viral metagenome</name>
    <dbReference type="NCBI Taxonomy" id="1070528"/>
    <lineage>
        <taxon>unclassified sequences</taxon>
        <taxon>metagenomes</taxon>
        <taxon>organismal metagenomes</taxon>
    </lineage>
</organism>
<feature type="transmembrane region" description="Helical" evidence="1">
    <location>
        <begin position="5"/>
        <end position="21"/>
    </location>
</feature>
<proteinExistence type="predicted"/>